<dbReference type="Gene3D" id="3.40.30.10">
    <property type="entry name" value="Glutaredoxin"/>
    <property type="match status" value="1"/>
</dbReference>
<evidence type="ECO:0000313" key="9">
    <source>
        <dbReference type="Proteomes" id="UP000182762"/>
    </source>
</evidence>
<keyword evidence="3" id="KW-0560">Oxidoreductase</keyword>
<keyword evidence="2" id="KW-0732">Signal</keyword>
<comment type="caution">
    <text evidence="8">The sequence shown here is derived from an EMBL/GenBank/DDBJ whole genome shotgun (WGS) entry which is preliminary data.</text>
</comment>
<keyword evidence="4" id="KW-1015">Disulfide bond</keyword>
<accession>A0A1I6AHL7</accession>
<protein>
    <submittedName>
        <fullName evidence="8">Protein-disulfide isomerase</fullName>
    </submittedName>
</protein>
<sequence length="232" mass="25994">MKSNQSFRLKVAALITGVLAIGIAFFLLSANSNSTKTSTTSSEDEIAHSFSLNNQPLLGDEDAPVTVVEFGDFKCPACKAWGEEIFPKLQKEYLEKDSVNFSYVNVLFHGEESELSALGAESILKRDPHSYWSFHKALFNAQPTQNHNEKWVTVSKLTEIAENTTNVDLAQFKQDIEAKSMLSDVERDMSLVEDYHVVSTPTVMINNKVVEDPFNYSEIQKAIEEELEESTS</sequence>
<evidence type="ECO:0000259" key="7">
    <source>
        <dbReference type="PROSITE" id="PS51352"/>
    </source>
</evidence>
<reference evidence="8 9" key="1">
    <citation type="submission" date="2016-10" db="EMBL/GenBank/DDBJ databases">
        <authorList>
            <person name="Varghese N."/>
            <person name="Submissions S."/>
        </authorList>
    </citation>
    <scope>NUCLEOTIDE SEQUENCE [LARGE SCALE GENOMIC DNA]</scope>
    <source>
        <strain evidence="8 9">DSM 13796</strain>
    </source>
</reference>
<dbReference type="Proteomes" id="UP000182762">
    <property type="component" value="Unassembled WGS sequence"/>
</dbReference>
<keyword evidence="5" id="KW-0676">Redox-active center</keyword>
<keyword evidence="8" id="KW-0413">Isomerase</keyword>
<keyword evidence="6" id="KW-0472">Membrane</keyword>
<evidence type="ECO:0000313" key="8">
    <source>
        <dbReference type="EMBL" id="SFQ68254.1"/>
    </source>
</evidence>
<dbReference type="InterPro" id="IPR036249">
    <property type="entry name" value="Thioredoxin-like_sf"/>
</dbReference>
<dbReference type="PANTHER" id="PTHR13887">
    <property type="entry name" value="GLUTATHIONE S-TRANSFERASE KAPPA"/>
    <property type="match status" value="1"/>
</dbReference>
<gene>
    <name evidence="8" type="ORF">SAMN02745910_02758</name>
</gene>
<keyword evidence="9" id="KW-1185">Reference proteome</keyword>
<evidence type="ECO:0000256" key="3">
    <source>
        <dbReference type="ARBA" id="ARBA00023002"/>
    </source>
</evidence>
<dbReference type="PANTHER" id="PTHR13887:SF14">
    <property type="entry name" value="DISULFIDE BOND FORMATION PROTEIN D"/>
    <property type="match status" value="1"/>
</dbReference>
<dbReference type="InterPro" id="IPR012336">
    <property type="entry name" value="Thioredoxin-like_fold"/>
</dbReference>
<evidence type="ECO:0000256" key="1">
    <source>
        <dbReference type="ARBA" id="ARBA00005791"/>
    </source>
</evidence>
<feature type="transmembrane region" description="Helical" evidence="6">
    <location>
        <begin position="12"/>
        <end position="30"/>
    </location>
</feature>
<evidence type="ECO:0000256" key="4">
    <source>
        <dbReference type="ARBA" id="ARBA00023157"/>
    </source>
</evidence>
<dbReference type="SUPFAM" id="SSF52833">
    <property type="entry name" value="Thioredoxin-like"/>
    <property type="match status" value="1"/>
</dbReference>
<name>A0A1I6AHL7_9BACI</name>
<dbReference type="EMBL" id="FOXX01000006">
    <property type="protein sequence ID" value="SFQ68254.1"/>
    <property type="molecule type" value="Genomic_DNA"/>
</dbReference>
<dbReference type="Pfam" id="PF13462">
    <property type="entry name" value="Thioredoxin_4"/>
    <property type="match status" value="1"/>
</dbReference>
<evidence type="ECO:0000256" key="5">
    <source>
        <dbReference type="ARBA" id="ARBA00023284"/>
    </source>
</evidence>
<comment type="similarity">
    <text evidence="1">Belongs to the thioredoxin family. DsbA subfamily.</text>
</comment>
<dbReference type="InterPro" id="IPR013766">
    <property type="entry name" value="Thioredoxin_domain"/>
</dbReference>
<dbReference type="GO" id="GO:0016853">
    <property type="term" value="F:isomerase activity"/>
    <property type="evidence" value="ECO:0007669"/>
    <property type="project" value="UniProtKB-KW"/>
</dbReference>
<feature type="domain" description="Thioredoxin" evidence="7">
    <location>
        <begin position="19"/>
        <end position="228"/>
    </location>
</feature>
<keyword evidence="6" id="KW-0812">Transmembrane</keyword>
<dbReference type="GeneID" id="93711393"/>
<dbReference type="RefSeq" id="WP_061805431.1">
    <property type="nucleotide sequence ID" value="NZ_FOXX01000006.1"/>
</dbReference>
<dbReference type="PROSITE" id="PS51352">
    <property type="entry name" value="THIOREDOXIN_2"/>
    <property type="match status" value="1"/>
</dbReference>
<evidence type="ECO:0000256" key="6">
    <source>
        <dbReference type="SAM" id="Phobius"/>
    </source>
</evidence>
<organism evidence="8 9">
    <name type="scientific">Priestia endophytica DSM 13796</name>
    <dbReference type="NCBI Taxonomy" id="1121089"/>
    <lineage>
        <taxon>Bacteria</taxon>
        <taxon>Bacillati</taxon>
        <taxon>Bacillota</taxon>
        <taxon>Bacilli</taxon>
        <taxon>Bacillales</taxon>
        <taxon>Bacillaceae</taxon>
        <taxon>Priestia</taxon>
    </lineage>
</organism>
<proteinExistence type="inferred from homology"/>
<keyword evidence="6" id="KW-1133">Transmembrane helix</keyword>
<evidence type="ECO:0000256" key="2">
    <source>
        <dbReference type="ARBA" id="ARBA00022729"/>
    </source>
</evidence>